<reference evidence="2" key="5">
    <citation type="journal article" date="2021" name="G3 (Bethesda)">
        <title>Aegilops tauschii genome assembly Aet v5.0 features greater sequence contiguity and improved annotation.</title>
        <authorList>
            <person name="Wang L."/>
            <person name="Zhu T."/>
            <person name="Rodriguez J.C."/>
            <person name="Deal K.R."/>
            <person name="Dubcovsky J."/>
            <person name="McGuire P.E."/>
            <person name="Lux T."/>
            <person name="Spannagl M."/>
            <person name="Mayer K.F.X."/>
            <person name="Baldrich P."/>
            <person name="Meyers B.C."/>
            <person name="Huo N."/>
            <person name="Gu Y.Q."/>
            <person name="Zhou H."/>
            <person name="Devos K.M."/>
            <person name="Bennetzen J.L."/>
            <person name="Unver T."/>
            <person name="Budak H."/>
            <person name="Gulick P.J."/>
            <person name="Galiba G."/>
            <person name="Kalapos B."/>
            <person name="Nelson D.R."/>
            <person name="Li P."/>
            <person name="You F.M."/>
            <person name="Luo M.C."/>
            <person name="Dvorak J."/>
        </authorList>
    </citation>
    <scope>NUCLEOTIDE SEQUENCE [LARGE SCALE GENOMIC DNA]</scope>
    <source>
        <strain evidence="2">cv. AL8/78</strain>
    </source>
</reference>
<evidence type="ECO:0000313" key="3">
    <source>
        <dbReference type="Proteomes" id="UP000015105"/>
    </source>
</evidence>
<evidence type="ECO:0000256" key="1">
    <source>
        <dbReference type="SAM" id="MobiDB-lite"/>
    </source>
</evidence>
<reference evidence="2" key="3">
    <citation type="journal article" date="2017" name="Nature">
        <title>Genome sequence of the progenitor of the wheat D genome Aegilops tauschii.</title>
        <authorList>
            <person name="Luo M.C."/>
            <person name="Gu Y.Q."/>
            <person name="Puiu D."/>
            <person name="Wang H."/>
            <person name="Twardziok S.O."/>
            <person name="Deal K.R."/>
            <person name="Huo N."/>
            <person name="Zhu T."/>
            <person name="Wang L."/>
            <person name="Wang Y."/>
            <person name="McGuire P.E."/>
            <person name="Liu S."/>
            <person name="Long H."/>
            <person name="Ramasamy R.K."/>
            <person name="Rodriguez J.C."/>
            <person name="Van S.L."/>
            <person name="Yuan L."/>
            <person name="Wang Z."/>
            <person name="Xia Z."/>
            <person name="Xiao L."/>
            <person name="Anderson O.D."/>
            <person name="Ouyang S."/>
            <person name="Liang Y."/>
            <person name="Zimin A.V."/>
            <person name="Pertea G."/>
            <person name="Qi P."/>
            <person name="Bennetzen J.L."/>
            <person name="Dai X."/>
            <person name="Dawson M.W."/>
            <person name="Muller H.G."/>
            <person name="Kugler K."/>
            <person name="Rivarola-Duarte L."/>
            <person name="Spannagl M."/>
            <person name="Mayer K.F.X."/>
            <person name="Lu F.H."/>
            <person name="Bevan M.W."/>
            <person name="Leroy P."/>
            <person name="Li P."/>
            <person name="You F.M."/>
            <person name="Sun Q."/>
            <person name="Liu Z."/>
            <person name="Lyons E."/>
            <person name="Wicker T."/>
            <person name="Salzberg S.L."/>
            <person name="Devos K.M."/>
            <person name="Dvorak J."/>
        </authorList>
    </citation>
    <scope>NUCLEOTIDE SEQUENCE [LARGE SCALE GENOMIC DNA]</scope>
    <source>
        <strain evidence="2">cv. AL8/78</strain>
    </source>
</reference>
<keyword evidence="3" id="KW-1185">Reference proteome</keyword>
<evidence type="ECO:0000313" key="2">
    <source>
        <dbReference type="EnsemblPlants" id="AET6Gv20028000.4"/>
    </source>
</evidence>
<reference evidence="3" key="2">
    <citation type="journal article" date="2017" name="Nat. Plants">
        <title>The Aegilops tauschii genome reveals multiple impacts of transposons.</title>
        <authorList>
            <person name="Zhao G."/>
            <person name="Zou C."/>
            <person name="Li K."/>
            <person name="Wang K."/>
            <person name="Li T."/>
            <person name="Gao L."/>
            <person name="Zhang X."/>
            <person name="Wang H."/>
            <person name="Yang Z."/>
            <person name="Liu X."/>
            <person name="Jiang W."/>
            <person name="Mao L."/>
            <person name="Kong X."/>
            <person name="Jiao Y."/>
            <person name="Jia J."/>
        </authorList>
    </citation>
    <scope>NUCLEOTIDE SEQUENCE [LARGE SCALE GENOMIC DNA]</scope>
    <source>
        <strain evidence="3">cv. AL8/78</strain>
    </source>
</reference>
<reference evidence="2" key="4">
    <citation type="submission" date="2019-03" db="UniProtKB">
        <authorList>
            <consortium name="EnsemblPlants"/>
        </authorList>
    </citation>
    <scope>IDENTIFICATION</scope>
</reference>
<dbReference type="EnsemblPlants" id="AET6Gv20028000.4">
    <property type="protein sequence ID" value="AET6Gv20028000.4"/>
    <property type="gene ID" value="AET6Gv20028000"/>
</dbReference>
<feature type="region of interest" description="Disordered" evidence="1">
    <location>
        <begin position="62"/>
        <end position="83"/>
    </location>
</feature>
<dbReference type="AlphaFoldDB" id="A0A453MQ38"/>
<proteinExistence type="predicted"/>
<name>A0A453MQ38_AEGTS</name>
<organism evidence="2 3">
    <name type="scientific">Aegilops tauschii subsp. strangulata</name>
    <name type="common">Goatgrass</name>
    <dbReference type="NCBI Taxonomy" id="200361"/>
    <lineage>
        <taxon>Eukaryota</taxon>
        <taxon>Viridiplantae</taxon>
        <taxon>Streptophyta</taxon>
        <taxon>Embryophyta</taxon>
        <taxon>Tracheophyta</taxon>
        <taxon>Spermatophyta</taxon>
        <taxon>Magnoliopsida</taxon>
        <taxon>Liliopsida</taxon>
        <taxon>Poales</taxon>
        <taxon>Poaceae</taxon>
        <taxon>BOP clade</taxon>
        <taxon>Pooideae</taxon>
        <taxon>Triticodae</taxon>
        <taxon>Triticeae</taxon>
        <taxon>Triticinae</taxon>
        <taxon>Aegilops</taxon>
    </lineage>
</organism>
<reference evidence="3" key="1">
    <citation type="journal article" date="2014" name="Science">
        <title>Ancient hybridizations among the ancestral genomes of bread wheat.</title>
        <authorList>
            <consortium name="International Wheat Genome Sequencing Consortium,"/>
            <person name="Marcussen T."/>
            <person name="Sandve S.R."/>
            <person name="Heier L."/>
            <person name="Spannagl M."/>
            <person name="Pfeifer M."/>
            <person name="Jakobsen K.S."/>
            <person name="Wulff B.B."/>
            <person name="Steuernagel B."/>
            <person name="Mayer K.F."/>
            <person name="Olsen O.A."/>
        </authorList>
    </citation>
    <scope>NUCLEOTIDE SEQUENCE [LARGE SCALE GENOMIC DNA]</scope>
    <source>
        <strain evidence="3">cv. AL8/78</strain>
    </source>
</reference>
<dbReference type="Gramene" id="AET6Gv20028000.4">
    <property type="protein sequence ID" value="AET6Gv20028000.4"/>
    <property type="gene ID" value="AET6Gv20028000"/>
</dbReference>
<protein>
    <submittedName>
        <fullName evidence="2">Uncharacterized protein</fullName>
    </submittedName>
</protein>
<sequence length="108" mass="11723">MQVAQNRRHLSRPIPSNPNFTATKVLGLSSNGPKPPQMGFSAQGSYDFRKAALIPYETPANRPTTTLCSTAQQTKSESQTPSPITVSIATPLMRKIYNLTMGSTLCIL</sequence>
<feature type="compositionally biased region" description="Basic residues" evidence="1">
    <location>
        <begin position="1"/>
        <end position="11"/>
    </location>
</feature>
<dbReference type="Proteomes" id="UP000015105">
    <property type="component" value="Chromosome 6D"/>
</dbReference>
<accession>A0A453MQ38</accession>
<feature type="region of interest" description="Disordered" evidence="1">
    <location>
        <begin position="1"/>
        <end position="21"/>
    </location>
</feature>